<evidence type="ECO:0000256" key="4">
    <source>
        <dbReference type="PROSITE-ProRule" id="PRU00335"/>
    </source>
</evidence>
<dbReference type="PANTHER" id="PTHR47506:SF1">
    <property type="entry name" value="HTH-TYPE TRANSCRIPTIONAL REGULATOR YJDC"/>
    <property type="match status" value="1"/>
</dbReference>
<dbReference type="InterPro" id="IPR001647">
    <property type="entry name" value="HTH_TetR"/>
</dbReference>
<evidence type="ECO:0000313" key="7">
    <source>
        <dbReference type="Proteomes" id="UP000245629"/>
    </source>
</evidence>
<evidence type="ECO:0000313" key="6">
    <source>
        <dbReference type="EMBL" id="AWK89538.1"/>
    </source>
</evidence>
<dbReference type="RefSeq" id="WP_109332931.1">
    <property type="nucleotide sequence ID" value="NZ_CP029357.1"/>
</dbReference>
<dbReference type="OrthoDB" id="9795242at2"/>
<dbReference type="PROSITE" id="PS50977">
    <property type="entry name" value="HTH_TETR_2"/>
    <property type="match status" value="1"/>
</dbReference>
<dbReference type="PANTHER" id="PTHR47506">
    <property type="entry name" value="TRANSCRIPTIONAL REGULATORY PROTEIN"/>
    <property type="match status" value="1"/>
</dbReference>
<protein>
    <submittedName>
        <fullName evidence="6">TetR family transcriptional regulator</fullName>
    </submittedName>
</protein>
<dbReference type="Proteomes" id="UP000245629">
    <property type="component" value="Plasmid unnamed2"/>
</dbReference>
<evidence type="ECO:0000256" key="3">
    <source>
        <dbReference type="ARBA" id="ARBA00023163"/>
    </source>
</evidence>
<dbReference type="SUPFAM" id="SSF48498">
    <property type="entry name" value="Tetracyclin repressor-like, C-terminal domain"/>
    <property type="match status" value="1"/>
</dbReference>
<geneLocation type="plasmid" evidence="6 7">
    <name>unnamed2</name>
</geneLocation>
<dbReference type="InterPro" id="IPR011075">
    <property type="entry name" value="TetR_C"/>
</dbReference>
<keyword evidence="7" id="KW-1185">Reference proteome</keyword>
<keyword evidence="2 4" id="KW-0238">DNA-binding</keyword>
<proteinExistence type="predicted"/>
<dbReference type="Pfam" id="PF16925">
    <property type="entry name" value="TetR_C_13"/>
    <property type="match status" value="1"/>
</dbReference>
<dbReference type="Gene3D" id="1.10.357.10">
    <property type="entry name" value="Tetracycline Repressor, domain 2"/>
    <property type="match status" value="1"/>
</dbReference>
<dbReference type="Pfam" id="PF00440">
    <property type="entry name" value="TetR_N"/>
    <property type="match status" value="1"/>
</dbReference>
<evidence type="ECO:0000259" key="5">
    <source>
        <dbReference type="PROSITE" id="PS50977"/>
    </source>
</evidence>
<dbReference type="Gene3D" id="1.10.10.60">
    <property type="entry name" value="Homeodomain-like"/>
    <property type="match status" value="1"/>
</dbReference>
<organism evidence="6 7">
    <name type="scientific">Azospirillum thermophilum</name>
    <dbReference type="NCBI Taxonomy" id="2202148"/>
    <lineage>
        <taxon>Bacteria</taxon>
        <taxon>Pseudomonadati</taxon>
        <taxon>Pseudomonadota</taxon>
        <taxon>Alphaproteobacteria</taxon>
        <taxon>Rhodospirillales</taxon>
        <taxon>Azospirillaceae</taxon>
        <taxon>Azospirillum</taxon>
    </lineage>
</organism>
<keyword evidence="3" id="KW-0804">Transcription</keyword>
<keyword evidence="6" id="KW-0614">Plasmid</keyword>
<dbReference type="InterPro" id="IPR023772">
    <property type="entry name" value="DNA-bd_HTH_TetR-type_CS"/>
</dbReference>
<gene>
    <name evidence="6" type="ORF">DEW08_26320</name>
</gene>
<reference evidence="7" key="1">
    <citation type="submission" date="2018-05" db="EMBL/GenBank/DDBJ databases">
        <title>Azospirillum thermophila sp. nov., a novel isolated from hot spring.</title>
        <authorList>
            <person name="Zhao Z."/>
        </authorList>
    </citation>
    <scope>NUCLEOTIDE SEQUENCE [LARGE SCALE GENOMIC DNA]</scope>
    <source>
        <strain evidence="7">CFH 70021</strain>
        <plasmid evidence="7">unnamed2</plasmid>
    </source>
</reference>
<feature type="domain" description="HTH tetR-type" evidence="5">
    <location>
        <begin position="9"/>
        <end position="69"/>
    </location>
</feature>
<feature type="DNA-binding region" description="H-T-H motif" evidence="4">
    <location>
        <begin position="32"/>
        <end position="51"/>
    </location>
</feature>
<dbReference type="KEGG" id="azz:DEW08_26320"/>
<evidence type="ECO:0000256" key="1">
    <source>
        <dbReference type="ARBA" id="ARBA00023015"/>
    </source>
</evidence>
<dbReference type="InterPro" id="IPR009057">
    <property type="entry name" value="Homeodomain-like_sf"/>
</dbReference>
<sequence length="208" mass="22417">MADRGRPRKFDRTAALQRAMEVFWAKGFAGASMADLTAAMGINSPSLYAAFGSKEQLFREAVDLYRGTEGQRVWKDVETLPTARATVEAILMRTAESFTRPGKPTGCLVVLGAVVGGDAGEAVGRDLCERRRGNHDALIRRLERAVAEGELPQGIDCGAIATFYLTVQQGMSLQARDGATRETLTEVARSAMAAWPALTASPRIAARQ</sequence>
<dbReference type="GO" id="GO:0003677">
    <property type="term" value="F:DNA binding"/>
    <property type="evidence" value="ECO:0007669"/>
    <property type="project" value="UniProtKB-UniRule"/>
</dbReference>
<dbReference type="AlphaFoldDB" id="A0A2S2CYI9"/>
<evidence type="ECO:0000256" key="2">
    <source>
        <dbReference type="ARBA" id="ARBA00023125"/>
    </source>
</evidence>
<dbReference type="InterPro" id="IPR036271">
    <property type="entry name" value="Tet_transcr_reg_TetR-rel_C_sf"/>
</dbReference>
<dbReference type="PROSITE" id="PS01081">
    <property type="entry name" value="HTH_TETR_1"/>
    <property type="match status" value="1"/>
</dbReference>
<dbReference type="EMBL" id="CP029357">
    <property type="protein sequence ID" value="AWK89538.1"/>
    <property type="molecule type" value="Genomic_DNA"/>
</dbReference>
<dbReference type="SUPFAM" id="SSF46689">
    <property type="entry name" value="Homeodomain-like"/>
    <property type="match status" value="1"/>
</dbReference>
<name>A0A2S2CYI9_9PROT</name>
<accession>A0A2S2CYI9</accession>
<keyword evidence="1" id="KW-0805">Transcription regulation</keyword>